<gene>
    <name evidence="2" type="ORF">JKP88DRAFT_277405</name>
</gene>
<reference evidence="2" key="1">
    <citation type="submission" date="2021-02" db="EMBL/GenBank/DDBJ databases">
        <title>First Annotated Genome of the Yellow-green Alga Tribonema minus.</title>
        <authorList>
            <person name="Mahan K.M."/>
        </authorList>
    </citation>
    <scope>NUCLEOTIDE SEQUENCE</scope>
    <source>
        <strain evidence="2">UTEX B ZZ1240</strain>
    </source>
</reference>
<keyword evidence="3" id="KW-1185">Reference proteome</keyword>
<proteinExistence type="predicted"/>
<comment type="caution">
    <text evidence="2">The sequence shown here is derived from an EMBL/GenBank/DDBJ whole genome shotgun (WGS) entry which is preliminary data.</text>
</comment>
<sequence length="275" mass="29722">MKVEAQLKVHQEVALAQEAVKAKFAADVHVELHGYHGGNTRYILPHVDELQLQLRELSAPLDKLKPDAHAAQRRGAPSQPAAHHEHKCAQEELAELEQSGASRMPSPSSAGRKRAPAVTTTPTAIVSPATRAAAMLATPVAEAPAAAVVVAVAAQRQRCAQRPVRPCMPSSCSDGKPLQQQHPWHTHAASTMKATRFSITPDEKQQCNADNFGYKSSEQAMYDICNCIAHSGGNHHHLVQLERQAIAWGGAFCNSTLCSCVGSTHRARRATLVRR</sequence>
<evidence type="ECO:0000313" key="3">
    <source>
        <dbReference type="Proteomes" id="UP000664859"/>
    </source>
</evidence>
<dbReference type="Proteomes" id="UP000664859">
    <property type="component" value="Unassembled WGS sequence"/>
</dbReference>
<protein>
    <submittedName>
        <fullName evidence="2">Uncharacterized protein</fullName>
    </submittedName>
</protein>
<name>A0A836CH93_9STRA</name>
<feature type="region of interest" description="Disordered" evidence="1">
    <location>
        <begin position="66"/>
        <end position="122"/>
    </location>
</feature>
<organism evidence="2 3">
    <name type="scientific">Tribonema minus</name>
    <dbReference type="NCBI Taxonomy" id="303371"/>
    <lineage>
        <taxon>Eukaryota</taxon>
        <taxon>Sar</taxon>
        <taxon>Stramenopiles</taxon>
        <taxon>Ochrophyta</taxon>
        <taxon>PX clade</taxon>
        <taxon>Xanthophyceae</taxon>
        <taxon>Tribonematales</taxon>
        <taxon>Tribonemataceae</taxon>
        <taxon>Tribonema</taxon>
    </lineage>
</organism>
<evidence type="ECO:0000256" key="1">
    <source>
        <dbReference type="SAM" id="MobiDB-lite"/>
    </source>
</evidence>
<dbReference type="EMBL" id="JAFCMP010000190">
    <property type="protein sequence ID" value="KAG5183701.1"/>
    <property type="molecule type" value="Genomic_DNA"/>
</dbReference>
<dbReference type="AlphaFoldDB" id="A0A836CH93"/>
<feature type="compositionally biased region" description="Polar residues" evidence="1">
    <location>
        <begin position="99"/>
        <end position="109"/>
    </location>
</feature>
<accession>A0A836CH93</accession>
<evidence type="ECO:0000313" key="2">
    <source>
        <dbReference type="EMBL" id="KAG5183701.1"/>
    </source>
</evidence>